<dbReference type="PANTHER" id="PTHR12128:SF72">
    <property type="entry name" value="DIHYDRODIPICOLINATE SYNTHASE"/>
    <property type="match status" value="1"/>
</dbReference>
<keyword evidence="6" id="KW-1185">Reference proteome</keyword>
<keyword evidence="1 2" id="KW-0456">Lyase</keyword>
<evidence type="ECO:0000256" key="2">
    <source>
        <dbReference type="PIRNR" id="PIRNR001365"/>
    </source>
</evidence>
<dbReference type="RefSeq" id="WP_144748504.1">
    <property type="nucleotide sequence ID" value="NZ_VMNW02000008.1"/>
</dbReference>
<dbReference type="InterPro" id="IPR013785">
    <property type="entry name" value="Aldolase_TIM"/>
</dbReference>
<dbReference type="InterPro" id="IPR002220">
    <property type="entry name" value="DapA-like"/>
</dbReference>
<dbReference type="Proteomes" id="UP000319769">
    <property type="component" value="Unassembled WGS sequence"/>
</dbReference>
<dbReference type="PANTHER" id="PTHR12128">
    <property type="entry name" value="DIHYDRODIPICOLINATE SYNTHASE"/>
    <property type="match status" value="1"/>
</dbReference>
<dbReference type="GO" id="GO:0008840">
    <property type="term" value="F:4-hydroxy-tetrahydrodipicolinate synthase activity"/>
    <property type="evidence" value="ECO:0007669"/>
    <property type="project" value="TreeGrafter"/>
</dbReference>
<accession>A0A5N0VCB5</accession>
<dbReference type="OrthoDB" id="9778880at2"/>
<dbReference type="SMART" id="SM01130">
    <property type="entry name" value="DHDPS"/>
    <property type="match status" value="1"/>
</dbReference>
<comment type="similarity">
    <text evidence="2">Belongs to the DapA family.</text>
</comment>
<dbReference type="CDD" id="cd00408">
    <property type="entry name" value="DHDPS-like"/>
    <property type="match status" value="1"/>
</dbReference>
<dbReference type="PRINTS" id="PR00146">
    <property type="entry name" value="DHPICSNTHASE"/>
</dbReference>
<evidence type="ECO:0000313" key="5">
    <source>
        <dbReference type="EMBL" id="KAA9164019.1"/>
    </source>
</evidence>
<name>A0A5N0VCB5_9PSEU</name>
<evidence type="ECO:0000313" key="6">
    <source>
        <dbReference type="Proteomes" id="UP000319769"/>
    </source>
</evidence>
<dbReference type="SUPFAM" id="SSF51569">
    <property type="entry name" value="Aldolase"/>
    <property type="match status" value="1"/>
</dbReference>
<feature type="binding site" evidence="4">
    <location>
        <position position="203"/>
    </location>
    <ligand>
        <name>pyruvate</name>
        <dbReference type="ChEBI" id="CHEBI:15361"/>
    </ligand>
</feature>
<dbReference type="PIRSF" id="PIRSF001365">
    <property type="entry name" value="DHDPS"/>
    <property type="match status" value="1"/>
</dbReference>
<evidence type="ECO:0000256" key="1">
    <source>
        <dbReference type="ARBA" id="ARBA00023239"/>
    </source>
</evidence>
<reference evidence="5" key="1">
    <citation type="submission" date="2019-09" db="EMBL/GenBank/DDBJ databases">
        <authorList>
            <person name="Teo W.F.A."/>
            <person name="Duangmal K."/>
        </authorList>
    </citation>
    <scope>NUCLEOTIDE SEQUENCE [LARGE SCALE GENOMIC DNA]</scope>
    <source>
        <strain evidence="5">K81G1</strain>
    </source>
</reference>
<protein>
    <submittedName>
        <fullName evidence="5">Dihydrodipicolinate synthase family protein</fullName>
    </submittedName>
</protein>
<evidence type="ECO:0000256" key="3">
    <source>
        <dbReference type="PIRSR" id="PIRSR001365-1"/>
    </source>
</evidence>
<comment type="caution">
    <text evidence="5">The sequence shown here is derived from an EMBL/GenBank/DDBJ whole genome shotgun (WGS) entry which is preliminary data.</text>
</comment>
<dbReference type="EMBL" id="VMNW02000008">
    <property type="protein sequence ID" value="KAA9164019.1"/>
    <property type="molecule type" value="Genomic_DNA"/>
</dbReference>
<dbReference type="AlphaFoldDB" id="A0A5N0VCB5"/>
<feature type="active site" description="Schiff-base intermediate with substrate" evidence="3">
    <location>
        <position position="162"/>
    </location>
</feature>
<organism evidence="5 6">
    <name type="scientific">Amycolatopsis acidicola</name>
    <dbReference type="NCBI Taxonomy" id="2596893"/>
    <lineage>
        <taxon>Bacteria</taxon>
        <taxon>Bacillati</taxon>
        <taxon>Actinomycetota</taxon>
        <taxon>Actinomycetes</taxon>
        <taxon>Pseudonocardiales</taxon>
        <taxon>Pseudonocardiaceae</taxon>
        <taxon>Amycolatopsis</taxon>
    </lineage>
</organism>
<evidence type="ECO:0000256" key="4">
    <source>
        <dbReference type="PIRSR" id="PIRSR001365-2"/>
    </source>
</evidence>
<gene>
    <name evidence="5" type="ORF">FPZ12_008360</name>
</gene>
<dbReference type="Gene3D" id="3.20.20.70">
    <property type="entry name" value="Aldolase class I"/>
    <property type="match status" value="1"/>
</dbReference>
<dbReference type="Pfam" id="PF00701">
    <property type="entry name" value="DHDPS"/>
    <property type="match status" value="1"/>
</dbReference>
<proteinExistence type="inferred from homology"/>
<sequence>MRPWHGIVVANTLPLNDDLSINFDRLQEHIAFLAANGVDGACPNGSLGEYQVLTVDERKQVLRAVLEAAPEGFSVIAGVGAYGSAESLRWAEDAREAGAHAVLALPPNSYRANDDEVVDHYREVARAGLPIVAYNNPYDTRIDITADLFARLAEIEEVVAVKEFSGDIRRITAIQRTAPRLDVLAGADDVVVEAALMGAVGWIGGFSNSIPQACAALWSLAREGKLAEVRELYAKLQAALTWDTKHNFVQAIKVSQEVVGRYAGPCRPPRSPLSAEDRAQVIKDVELALTAVPAAA</sequence>
<feature type="active site" description="Proton donor/acceptor" evidence="3">
    <location>
        <position position="134"/>
    </location>
</feature>